<comment type="caution">
    <text evidence="2">The sequence shown here is derived from an EMBL/GenBank/DDBJ whole genome shotgun (WGS) entry which is preliminary data.</text>
</comment>
<dbReference type="EMBL" id="JARGDH010000002">
    <property type="protein sequence ID" value="KAL0276057.1"/>
    <property type="molecule type" value="Genomic_DNA"/>
</dbReference>
<organism evidence="2">
    <name type="scientific">Menopon gallinae</name>
    <name type="common">poultry shaft louse</name>
    <dbReference type="NCBI Taxonomy" id="328185"/>
    <lineage>
        <taxon>Eukaryota</taxon>
        <taxon>Metazoa</taxon>
        <taxon>Ecdysozoa</taxon>
        <taxon>Arthropoda</taxon>
        <taxon>Hexapoda</taxon>
        <taxon>Insecta</taxon>
        <taxon>Pterygota</taxon>
        <taxon>Neoptera</taxon>
        <taxon>Paraneoptera</taxon>
        <taxon>Psocodea</taxon>
        <taxon>Troctomorpha</taxon>
        <taxon>Phthiraptera</taxon>
        <taxon>Amblycera</taxon>
        <taxon>Menoponidae</taxon>
        <taxon>Menopon</taxon>
    </lineage>
</organism>
<sequence length="67" mass="7298">MPILPEPDTTSEFSVSSRSSESKPANPITSGDVIRFASITLTRTPTMKIHCMGRTTPGKFTHFSINS</sequence>
<name>A0AAW2I124_9NEOP</name>
<proteinExistence type="predicted"/>
<gene>
    <name evidence="2" type="ORF">PYX00_003720</name>
</gene>
<evidence type="ECO:0000256" key="1">
    <source>
        <dbReference type="SAM" id="MobiDB-lite"/>
    </source>
</evidence>
<reference evidence="2" key="1">
    <citation type="journal article" date="2024" name="Gigascience">
        <title>Chromosome-level genome of the poultry shaft louse Menopon gallinae provides insight into the host-switching and adaptive evolution of parasitic lice.</title>
        <authorList>
            <person name="Xu Y."/>
            <person name="Ma L."/>
            <person name="Liu S."/>
            <person name="Liang Y."/>
            <person name="Liu Q."/>
            <person name="He Z."/>
            <person name="Tian L."/>
            <person name="Duan Y."/>
            <person name="Cai W."/>
            <person name="Li H."/>
            <person name="Song F."/>
        </authorList>
    </citation>
    <scope>NUCLEOTIDE SEQUENCE</scope>
    <source>
        <strain evidence="2">Cailab_2023a</strain>
    </source>
</reference>
<evidence type="ECO:0000313" key="2">
    <source>
        <dbReference type="EMBL" id="KAL0276057.1"/>
    </source>
</evidence>
<accession>A0AAW2I124</accession>
<protein>
    <submittedName>
        <fullName evidence="2">Uncharacterized protein</fullName>
    </submittedName>
</protein>
<dbReference type="AlphaFoldDB" id="A0AAW2I124"/>
<feature type="region of interest" description="Disordered" evidence="1">
    <location>
        <begin position="1"/>
        <end position="29"/>
    </location>
</feature>